<name>A0A968GGU9_9SPIO</name>
<keyword evidence="2" id="KW-1185">Reference proteome</keyword>
<gene>
    <name evidence="1" type="ORF">HCT46_06675</name>
</gene>
<evidence type="ECO:0000313" key="1">
    <source>
        <dbReference type="EMBL" id="NIZ47591.1"/>
    </source>
</evidence>
<proteinExistence type="predicted"/>
<dbReference type="RefSeq" id="WP_167704177.1">
    <property type="nucleotide sequence ID" value="NZ_CP118169.1"/>
</dbReference>
<dbReference type="Proteomes" id="UP000752013">
    <property type="component" value="Unassembled WGS sequence"/>
</dbReference>
<protein>
    <submittedName>
        <fullName evidence="1">Uncharacterized protein</fullName>
    </submittedName>
</protein>
<accession>A0A968GGU9</accession>
<reference evidence="1" key="1">
    <citation type="submission" date="2020-03" db="EMBL/GenBank/DDBJ databases">
        <title>Spirochaetal bacteria isolated from arthropods constitute a novel genus Entomospira genus novum within the order Spirochaetales.</title>
        <authorList>
            <person name="Grana-Miraglia L."/>
            <person name="Sikutova S."/>
            <person name="Fingerle V."/>
            <person name="Sing A."/>
            <person name="Castillo-Ramirez S."/>
            <person name="Margos G."/>
            <person name="Rudolf I."/>
        </authorList>
    </citation>
    <scope>NUCLEOTIDE SEQUENCE</scope>
    <source>
        <strain evidence="1">BR208</strain>
    </source>
</reference>
<organism evidence="1 2">
    <name type="scientific">Entomospira nematocerorum</name>
    <dbReference type="NCBI Taxonomy" id="2719987"/>
    <lineage>
        <taxon>Bacteria</taxon>
        <taxon>Pseudomonadati</taxon>
        <taxon>Spirochaetota</taxon>
        <taxon>Spirochaetia</taxon>
        <taxon>Spirochaetales</taxon>
        <taxon>Spirochaetaceae</taxon>
        <taxon>Entomospira</taxon>
    </lineage>
</organism>
<dbReference type="AlphaFoldDB" id="A0A968GGU9"/>
<evidence type="ECO:0000313" key="2">
    <source>
        <dbReference type="Proteomes" id="UP000752013"/>
    </source>
</evidence>
<comment type="caution">
    <text evidence="1">The sequence shown here is derived from an EMBL/GenBank/DDBJ whole genome shotgun (WGS) entry which is preliminary data.</text>
</comment>
<dbReference type="EMBL" id="JAATLK010000002">
    <property type="protein sequence ID" value="NIZ47591.1"/>
    <property type="molecule type" value="Genomic_DNA"/>
</dbReference>
<sequence length="91" mass="10743">MPRVKESLCLITMITGKQVYHKSKYIRLQRLYQLSSIHKLHQQHLIAYQLGFLLREIYRDHGADTDAMEIVDACINTILQQIDVFHTDNMQ</sequence>